<keyword evidence="6" id="KW-0804">Transcription</keyword>
<evidence type="ECO:0000256" key="7">
    <source>
        <dbReference type="ARBA" id="ARBA00023242"/>
    </source>
</evidence>
<evidence type="ECO:0000313" key="13">
    <source>
        <dbReference type="Proteomes" id="UP000516437"/>
    </source>
</evidence>
<evidence type="ECO:0000256" key="3">
    <source>
        <dbReference type="ARBA" id="ARBA00023015"/>
    </source>
</evidence>
<comment type="subcellular location">
    <subcellularLocation>
        <location evidence="1">Nucleus</location>
    </subcellularLocation>
</comment>
<dbReference type="InterPro" id="IPR036390">
    <property type="entry name" value="WH_DNA-bd_sf"/>
</dbReference>
<dbReference type="PROSITE" id="PS00434">
    <property type="entry name" value="HSF_DOMAIN"/>
    <property type="match status" value="1"/>
</dbReference>
<organism evidence="12 13">
    <name type="scientific">Morella rubra</name>
    <name type="common">Chinese bayberry</name>
    <dbReference type="NCBI Taxonomy" id="262757"/>
    <lineage>
        <taxon>Eukaryota</taxon>
        <taxon>Viridiplantae</taxon>
        <taxon>Streptophyta</taxon>
        <taxon>Embryophyta</taxon>
        <taxon>Tracheophyta</taxon>
        <taxon>Spermatophyta</taxon>
        <taxon>Magnoliopsida</taxon>
        <taxon>eudicotyledons</taxon>
        <taxon>Gunneridae</taxon>
        <taxon>Pentapetalae</taxon>
        <taxon>rosids</taxon>
        <taxon>fabids</taxon>
        <taxon>Fagales</taxon>
        <taxon>Myricaceae</taxon>
        <taxon>Morella</taxon>
    </lineage>
</organism>
<feature type="coiled-coil region" evidence="9">
    <location>
        <begin position="180"/>
        <end position="221"/>
    </location>
</feature>
<protein>
    <submittedName>
        <fullName evidence="12">Heat shock factor protein HSF30</fullName>
    </submittedName>
</protein>
<dbReference type="PANTHER" id="PTHR10015:SF338">
    <property type="entry name" value="HEAT STRESS TRANSCRIPTION FACTOR A-2"/>
    <property type="match status" value="1"/>
</dbReference>
<dbReference type="SMART" id="SM00415">
    <property type="entry name" value="HSF"/>
    <property type="match status" value="1"/>
</dbReference>
<feature type="compositionally biased region" description="Low complexity" evidence="10">
    <location>
        <begin position="40"/>
        <end position="49"/>
    </location>
</feature>
<sequence>MSLPTVEPRKFEREAGGAGNESMKGVRIKEEDTVTCAAGSSSSSSSSFSPQPMEGLNDMGPPPFLTKTFEMVEDPSTDSVVSWSRARNSFIVWDCNKFSTTLLPRYFKHSNFSSFIRQLNTYGFRKVDPDRWEFANEGFLGGQRHLLKTIKRRRHVSQGMQQQGGGAWVELEQYCLEGDLERLKRDRDLLMEEVVRLRQGQQNSREQIIAMENRLQTTERKQQQIMTFLAKAFRNPTFIQNFAQRRELRGAEIGRKRRLTASPSVEALEEVVSVVAGSGLVVDYRGQDQEELETMESDIETFFSAAMDNESSSEIKCPTVSLMPTTSGGNLDLVNETLWEELLNEDVIAANPEEEAVRGDQSEIDVEVEDLVAEPVNWGEYLKDLVDQMGLSQVEAMTKP</sequence>
<dbReference type="GO" id="GO:0003700">
    <property type="term" value="F:DNA-binding transcription factor activity"/>
    <property type="evidence" value="ECO:0007669"/>
    <property type="project" value="InterPro"/>
</dbReference>
<dbReference type="OrthoDB" id="60033at2759"/>
<keyword evidence="4 12" id="KW-0346">Stress response</keyword>
<keyword evidence="9" id="KW-0175">Coiled coil</keyword>
<proteinExistence type="inferred from homology"/>
<dbReference type="Gene3D" id="1.10.10.10">
    <property type="entry name" value="Winged helix-like DNA-binding domain superfamily/Winged helix DNA-binding domain"/>
    <property type="match status" value="1"/>
</dbReference>
<keyword evidence="13" id="KW-1185">Reference proteome</keyword>
<evidence type="ECO:0000256" key="8">
    <source>
        <dbReference type="ARBA" id="ARBA00061350"/>
    </source>
</evidence>
<evidence type="ECO:0000313" key="12">
    <source>
        <dbReference type="EMBL" id="KAB1219826.1"/>
    </source>
</evidence>
<dbReference type="GO" id="GO:0034605">
    <property type="term" value="P:cellular response to heat"/>
    <property type="evidence" value="ECO:0007669"/>
    <property type="project" value="TreeGrafter"/>
</dbReference>
<dbReference type="GO" id="GO:0005634">
    <property type="term" value="C:nucleus"/>
    <property type="evidence" value="ECO:0007669"/>
    <property type="project" value="UniProtKB-SubCell"/>
</dbReference>
<dbReference type="PRINTS" id="PR00056">
    <property type="entry name" value="HSFDOMAIN"/>
</dbReference>
<keyword evidence="2" id="KW-0597">Phosphoprotein</keyword>
<feature type="domain" description="HSF-type DNA-binding" evidence="11">
    <location>
        <begin position="103"/>
        <end position="127"/>
    </location>
</feature>
<comment type="similarity">
    <text evidence="8">Belongs to the HSF family. Class A subfamily.</text>
</comment>
<evidence type="ECO:0000259" key="11">
    <source>
        <dbReference type="PROSITE" id="PS00434"/>
    </source>
</evidence>
<reference evidence="12 13" key="1">
    <citation type="journal article" date="2019" name="Plant Biotechnol. J.">
        <title>The red bayberry genome and genetic basis of sex determination.</title>
        <authorList>
            <person name="Jia H.M."/>
            <person name="Jia H.J."/>
            <person name="Cai Q.L."/>
            <person name="Wang Y."/>
            <person name="Zhao H.B."/>
            <person name="Yang W.F."/>
            <person name="Wang G.Y."/>
            <person name="Li Y.H."/>
            <person name="Zhan D.L."/>
            <person name="Shen Y.T."/>
            <person name="Niu Q.F."/>
            <person name="Chang L."/>
            <person name="Qiu J."/>
            <person name="Zhao L."/>
            <person name="Xie H.B."/>
            <person name="Fu W.Y."/>
            <person name="Jin J."/>
            <person name="Li X.W."/>
            <person name="Jiao Y."/>
            <person name="Zhou C.C."/>
            <person name="Tu T."/>
            <person name="Chai C.Y."/>
            <person name="Gao J.L."/>
            <person name="Fan L.J."/>
            <person name="van de Weg E."/>
            <person name="Wang J.Y."/>
            <person name="Gao Z.S."/>
        </authorList>
    </citation>
    <scope>NUCLEOTIDE SEQUENCE [LARGE SCALE GENOMIC DNA]</scope>
    <source>
        <tissue evidence="12">Leaves</tissue>
    </source>
</reference>
<keyword evidence="7" id="KW-0539">Nucleus</keyword>
<gene>
    <name evidence="12" type="ORF">CJ030_MR3G009468</name>
</gene>
<evidence type="ECO:0000256" key="6">
    <source>
        <dbReference type="ARBA" id="ARBA00023163"/>
    </source>
</evidence>
<feature type="region of interest" description="Disordered" evidence="10">
    <location>
        <begin position="1"/>
        <end position="62"/>
    </location>
</feature>
<evidence type="ECO:0000256" key="9">
    <source>
        <dbReference type="SAM" id="Coils"/>
    </source>
</evidence>
<dbReference type="EMBL" id="RXIC02000021">
    <property type="protein sequence ID" value="KAB1219826.1"/>
    <property type="molecule type" value="Genomic_DNA"/>
</dbReference>
<dbReference type="FunFam" id="1.10.10.10:FF:000057">
    <property type="entry name" value="Heat shock transcription factor 1"/>
    <property type="match status" value="1"/>
</dbReference>
<dbReference type="Pfam" id="PF00447">
    <property type="entry name" value="HSF_DNA-bind"/>
    <property type="match status" value="1"/>
</dbReference>
<evidence type="ECO:0000256" key="4">
    <source>
        <dbReference type="ARBA" id="ARBA00023016"/>
    </source>
</evidence>
<dbReference type="PANTHER" id="PTHR10015">
    <property type="entry name" value="HEAT SHOCK TRANSCRIPTION FACTOR"/>
    <property type="match status" value="1"/>
</dbReference>
<comment type="caution">
    <text evidence="12">The sequence shown here is derived from an EMBL/GenBank/DDBJ whole genome shotgun (WGS) entry which is preliminary data.</text>
</comment>
<dbReference type="GO" id="GO:0006357">
    <property type="term" value="P:regulation of transcription by RNA polymerase II"/>
    <property type="evidence" value="ECO:0007669"/>
    <property type="project" value="TreeGrafter"/>
</dbReference>
<dbReference type="SUPFAM" id="SSF46785">
    <property type="entry name" value="Winged helix' DNA-binding domain"/>
    <property type="match status" value="1"/>
</dbReference>
<dbReference type="InterPro" id="IPR000232">
    <property type="entry name" value="HSF_DNA-bd"/>
</dbReference>
<dbReference type="GO" id="GO:0000978">
    <property type="term" value="F:RNA polymerase II cis-regulatory region sequence-specific DNA binding"/>
    <property type="evidence" value="ECO:0007669"/>
    <property type="project" value="TreeGrafter"/>
</dbReference>
<evidence type="ECO:0000256" key="10">
    <source>
        <dbReference type="SAM" id="MobiDB-lite"/>
    </source>
</evidence>
<name>A0A6A1W682_9ROSI</name>
<keyword evidence="3" id="KW-0805">Transcription regulation</keyword>
<dbReference type="AlphaFoldDB" id="A0A6A1W682"/>
<evidence type="ECO:0000256" key="1">
    <source>
        <dbReference type="ARBA" id="ARBA00004123"/>
    </source>
</evidence>
<evidence type="ECO:0000256" key="5">
    <source>
        <dbReference type="ARBA" id="ARBA00023125"/>
    </source>
</evidence>
<accession>A0A6A1W682</accession>
<keyword evidence="5" id="KW-0238">DNA-binding</keyword>
<dbReference type="InterPro" id="IPR036388">
    <property type="entry name" value="WH-like_DNA-bd_sf"/>
</dbReference>
<evidence type="ECO:0000256" key="2">
    <source>
        <dbReference type="ARBA" id="ARBA00022553"/>
    </source>
</evidence>
<dbReference type="Proteomes" id="UP000516437">
    <property type="component" value="Chromosome 3"/>
</dbReference>